<keyword evidence="2" id="KW-0012">Acyltransferase</keyword>
<dbReference type="PROSITE" id="PS51186">
    <property type="entry name" value="GNAT"/>
    <property type="match status" value="1"/>
</dbReference>
<evidence type="ECO:0000259" key="3">
    <source>
        <dbReference type="PROSITE" id="PS51186"/>
    </source>
</evidence>
<dbReference type="InterPro" id="IPR016181">
    <property type="entry name" value="Acyl_CoA_acyltransferase"/>
</dbReference>
<organism evidence="4 5">
    <name type="scientific">Siccirubricoccus soli</name>
    <dbReference type="NCBI Taxonomy" id="2899147"/>
    <lineage>
        <taxon>Bacteria</taxon>
        <taxon>Pseudomonadati</taxon>
        <taxon>Pseudomonadota</taxon>
        <taxon>Alphaproteobacteria</taxon>
        <taxon>Acetobacterales</taxon>
        <taxon>Roseomonadaceae</taxon>
        <taxon>Siccirubricoccus</taxon>
    </lineage>
</organism>
<proteinExistence type="predicted"/>
<dbReference type="PANTHER" id="PTHR43877">
    <property type="entry name" value="AMINOALKYLPHOSPHONATE N-ACETYLTRANSFERASE-RELATED-RELATED"/>
    <property type="match status" value="1"/>
</dbReference>
<name>A0ABT1D0R5_9PROT</name>
<keyword evidence="1" id="KW-0808">Transferase</keyword>
<dbReference type="Proteomes" id="UP001523392">
    <property type="component" value="Unassembled WGS sequence"/>
</dbReference>
<dbReference type="PANTHER" id="PTHR43877:SF2">
    <property type="entry name" value="AMINOALKYLPHOSPHONATE N-ACETYLTRANSFERASE-RELATED"/>
    <property type="match status" value="1"/>
</dbReference>
<dbReference type="Pfam" id="PF00583">
    <property type="entry name" value="Acetyltransf_1"/>
    <property type="match status" value="1"/>
</dbReference>
<comment type="caution">
    <text evidence="4">The sequence shown here is derived from an EMBL/GenBank/DDBJ whole genome shotgun (WGS) entry which is preliminary data.</text>
</comment>
<reference evidence="4 5" key="1">
    <citation type="submission" date="2021-12" db="EMBL/GenBank/DDBJ databases">
        <title>Siccirubricoccus leaddurans sp. nov., a high concentration Zn2+ tolerance bacterium.</title>
        <authorList>
            <person name="Cao Y."/>
        </authorList>
    </citation>
    <scope>NUCLEOTIDE SEQUENCE [LARGE SCALE GENOMIC DNA]</scope>
    <source>
        <strain evidence="4 5">KC 17139</strain>
    </source>
</reference>
<feature type="domain" description="N-acetyltransferase" evidence="3">
    <location>
        <begin position="7"/>
        <end position="164"/>
    </location>
</feature>
<dbReference type="Gene3D" id="3.40.630.30">
    <property type="match status" value="1"/>
</dbReference>
<keyword evidence="5" id="KW-1185">Reference proteome</keyword>
<sequence>MGSRVEQEIRVLEPGDAEAFRALRIEALRCHPEAFGASAADAEALDAAAFARMMPRQPPDAIFGGLLGGELAGMVGFFLHRPPKVRHKGAIWGVYVRQAARGRGLALRLMQAAIARAREAGVQRLLLTVGHANAPARRLYDRLGFHPYGIERDALRLPDGRSFDEELRALDLSG</sequence>
<dbReference type="InterPro" id="IPR000182">
    <property type="entry name" value="GNAT_dom"/>
</dbReference>
<evidence type="ECO:0000313" key="5">
    <source>
        <dbReference type="Proteomes" id="UP001523392"/>
    </source>
</evidence>
<accession>A0ABT1D0R5</accession>
<evidence type="ECO:0000313" key="4">
    <source>
        <dbReference type="EMBL" id="MCO6415509.1"/>
    </source>
</evidence>
<gene>
    <name evidence="4" type="ORF">JYK14_04865</name>
</gene>
<dbReference type="CDD" id="cd04301">
    <property type="entry name" value="NAT_SF"/>
    <property type="match status" value="1"/>
</dbReference>
<protein>
    <submittedName>
        <fullName evidence="4">GNAT family N-acetyltransferase</fullName>
    </submittedName>
</protein>
<dbReference type="SUPFAM" id="SSF55729">
    <property type="entry name" value="Acyl-CoA N-acyltransferases (Nat)"/>
    <property type="match status" value="1"/>
</dbReference>
<dbReference type="EMBL" id="JAFIRR010000028">
    <property type="protein sequence ID" value="MCO6415509.1"/>
    <property type="molecule type" value="Genomic_DNA"/>
</dbReference>
<evidence type="ECO:0000256" key="1">
    <source>
        <dbReference type="ARBA" id="ARBA00022679"/>
    </source>
</evidence>
<dbReference type="InterPro" id="IPR050832">
    <property type="entry name" value="Bact_Acetyltransf"/>
</dbReference>
<evidence type="ECO:0000256" key="2">
    <source>
        <dbReference type="ARBA" id="ARBA00023315"/>
    </source>
</evidence>